<reference evidence="2" key="1">
    <citation type="submission" date="2022-11" db="UniProtKB">
        <authorList>
            <consortium name="WormBaseParasite"/>
        </authorList>
    </citation>
    <scope>IDENTIFICATION</scope>
</reference>
<organism evidence="1 2">
    <name type="scientific">Panagrolaimus sp. ES5</name>
    <dbReference type="NCBI Taxonomy" id="591445"/>
    <lineage>
        <taxon>Eukaryota</taxon>
        <taxon>Metazoa</taxon>
        <taxon>Ecdysozoa</taxon>
        <taxon>Nematoda</taxon>
        <taxon>Chromadorea</taxon>
        <taxon>Rhabditida</taxon>
        <taxon>Tylenchina</taxon>
        <taxon>Panagrolaimomorpha</taxon>
        <taxon>Panagrolaimoidea</taxon>
        <taxon>Panagrolaimidae</taxon>
        <taxon>Panagrolaimus</taxon>
    </lineage>
</organism>
<sequence>MISGKDQQQDDMISVSGDGSQRADEDYSDGGGGGEIYGLTTSTLDLPSTNIQNIKNGGISTTNMGYGKKKGKLLQQQQQNQNQQNQKSNNSSSRGRTPTIDGEFEMPLSSSNGIIPSSTTTATTTTNSSSTSTPTATMMKMTKKGKLQQNDEKRDDEAIDKLKIDLRGAKLVESELREQIAALCQVEKSCKNEVQQYKLRYDQLDSKYKSLTKQQEANKAVLANMEKRIADAQQRKDQLEKELTIERTTAEKINDGKPAT</sequence>
<name>A0AC34G8E5_9BILA</name>
<protein>
    <submittedName>
        <fullName evidence="2">Uncharacterized protein</fullName>
    </submittedName>
</protein>
<evidence type="ECO:0000313" key="2">
    <source>
        <dbReference type="WBParaSite" id="ES5_v2.g26036.t1"/>
    </source>
</evidence>
<evidence type="ECO:0000313" key="1">
    <source>
        <dbReference type="Proteomes" id="UP000887579"/>
    </source>
</evidence>
<dbReference type="Proteomes" id="UP000887579">
    <property type="component" value="Unplaced"/>
</dbReference>
<dbReference type="WBParaSite" id="ES5_v2.g26036.t1">
    <property type="protein sequence ID" value="ES5_v2.g26036.t1"/>
    <property type="gene ID" value="ES5_v2.g26036"/>
</dbReference>
<proteinExistence type="predicted"/>
<accession>A0AC34G8E5</accession>